<evidence type="ECO:0000313" key="3">
    <source>
        <dbReference type="EMBL" id="CCA71012.1"/>
    </source>
</evidence>
<keyword evidence="4" id="KW-1185">Reference proteome</keyword>
<dbReference type="Proteomes" id="UP000007148">
    <property type="component" value="Unassembled WGS sequence"/>
</dbReference>
<dbReference type="AlphaFoldDB" id="G4TI69"/>
<feature type="compositionally biased region" description="Low complexity" evidence="1">
    <location>
        <begin position="222"/>
        <end position="231"/>
    </location>
</feature>
<feature type="region of interest" description="Disordered" evidence="1">
    <location>
        <begin position="295"/>
        <end position="316"/>
    </location>
</feature>
<dbReference type="HOGENOM" id="CLU_880326_0_0_1"/>
<feature type="region of interest" description="Disordered" evidence="1">
    <location>
        <begin position="220"/>
        <end position="241"/>
    </location>
</feature>
<feature type="region of interest" description="Disordered" evidence="1">
    <location>
        <begin position="1"/>
        <end position="111"/>
    </location>
</feature>
<dbReference type="EMBL" id="CAFZ01000103">
    <property type="protein sequence ID" value="CCA71012.1"/>
    <property type="molecule type" value="Genomic_DNA"/>
</dbReference>
<dbReference type="OrthoDB" id="5289249at2759"/>
<organism evidence="3 4">
    <name type="scientific">Serendipita indica (strain DSM 11827)</name>
    <name type="common">Root endophyte fungus</name>
    <name type="synonym">Piriformospora indica</name>
    <dbReference type="NCBI Taxonomy" id="1109443"/>
    <lineage>
        <taxon>Eukaryota</taxon>
        <taxon>Fungi</taxon>
        <taxon>Dikarya</taxon>
        <taxon>Basidiomycota</taxon>
        <taxon>Agaricomycotina</taxon>
        <taxon>Agaricomycetes</taxon>
        <taxon>Sebacinales</taxon>
        <taxon>Serendipitaceae</taxon>
        <taxon>Serendipita</taxon>
    </lineage>
</organism>
<accession>G4TI69</accession>
<sequence>MFEDMRAHDTPNQPLEATKRGEAPQLKQPNQSYDKRRGAPNDLFPPASYPTYTSSSPLPALASPTPYDPRDHPAQAQTPWAIPIPTMHYSHTQPAPRPSIDSPLSPNDNGSIPRLSVDHATNGIVSAPTSRPASRGTDEAALTLRIPSFRLALDIWTGERGRRQDYTDMGGSPFDVHFTHNEIVLHVRKHEYPLKIKLCTGSHNIKIYLPRTFNGILTHEVSSTPTNPSSNGPHYPKPHFSQSLKAHTNALSNPDAKRGKSFVGDWQNHVGVSESSGDRCDVSTKTGTIWFGYEDETEGEKGRRGSWLKSLRPSND</sequence>
<evidence type="ECO:0000313" key="4">
    <source>
        <dbReference type="Proteomes" id="UP000007148"/>
    </source>
</evidence>
<dbReference type="Pfam" id="PF24016">
    <property type="entry name" value="DUF7330"/>
    <property type="match status" value="1"/>
</dbReference>
<reference evidence="3 4" key="1">
    <citation type="journal article" date="2011" name="PLoS Pathog.">
        <title>Endophytic Life Strategies Decoded by Genome and Transcriptome Analyses of the Mutualistic Root Symbiont Piriformospora indica.</title>
        <authorList>
            <person name="Zuccaro A."/>
            <person name="Lahrmann U."/>
            <person name="Guldener U."/>
            <person name="Langen G."/>
            <person name="Pfiffi S."/>
            <person name="Biedenkopf D."/>
            <person name="Wong P."/>
            <person name="Samans B."/>
            <person name="Grimm C."/>
            <person name="Basiewicz M."/>
            <person name="Murat C."/>
            <person name="Martin F."/>
            <person name="Kogel K.H."/>
        </authorList>
    </citation>
    <scope>NUCLEOTIDE SEQUENCE [LARGE SCALE GENOMIC DNA]</scope>
    <source>
        <strain evidence="3 4">DSM 11827</strain>
    </source>
</reference>
<proteinExistence type="predicted"/>
<dbReference type="InterPro" id="IPR055754">
    <property type="entry name" value="DUF7330"/>
</dbReference>
<name>G4TI69_SERID</name>
<evidence type="ECO:0000259" key="2">
    <source>
        <dbReference type="Pfam" id="PF24016"/>
    </source>
</evidence>
<feature type="domain" description="DUF7330" evidence="2">
    <location>
        <begin position="151"/>
        <end position="296"/>
    </location>
</feature>
<feature type="compositionally biased region" description="Low complexity" evidence="1">
    <location>
        <begin position="45"/>
        <end position="65"/>
    </location>
</feature>
<gene>
    <name evidence="3" type="ORF">PIIN_04946</name>
</gene>
<evidence type="ECO:0000256" key="1">
    <source>
        <dbReference type="SAM" id="MobiDB-lite"/>
    </source>
</evidence>
<protein>
    <recommendedName>
        <fullName evidence="2">DUF7330 domain-containing protein</fullName>
    </recommendedName>
</protein>
<comment type="caution">
    <text evidence="3">The sequence shown here is derived from an EMBL/GenBank/DDBJ whole genome shotgun (WGS) entry which is preliminary data.</text>
</comment>
<dbReference type="InParanoid" id="G4TI69"/>